<evidence type="ECO:0000256" key="1">
    <source>
        <dbReference type="SAM" id="MobiDB-lite"/>
    </source>
</evidence>
<organism evidence="2 3">
    <name type="scientific">Vitis rotundifolia</name>
    <name type="common">Muscadine grape</name>
    <dbReference type="NCBI Taxonomy" id="103349"/>
    <lineage>
        <taxon>Eukaryota</taxon>
        <taxon>Viridiplantae</taxon>
        <taxon>Streptophyta</taxon>
        <taxon>Embryophyta</taxon>
        <taxon>Tracheophyta</taxon>
        <taxon>Spermatophyta</taxon>
        <taxon>Magnoliopsida</taxon>
        <taxon>eudicotyledons</taxon>
        <taxon>Gunneridae</taxon>
        <taxon>Pentapetalae</taxon>
        <taxon>rosids</taxon>
        <taxon>Vitales</taxon>
        <taxon>Vitaceae</taxon>
        <taxon>Viteae</taxon>
        <taxon>Vitis</taxon>
    </lineage>
</organism>
<reference evidence="2 3" key="1">
    <citation type="journal article" date="2023" name="BMC Biotechnol.">
        <title>Vitis rotundifolia cv Carlos genome sequencing.</title>
        <authorList>
            <person name="Huff M."/>
            <person name="Hulse-Kemp A."/>
            <person name="Scheffler B."/>
            <person name="Youngblood R."/>
            <person name="Simpson S."/>
            <person name="Babiker E."/>
            <person name="Staton M."/>
        </authorList>
    </citation>
    <scope>NUCLEOTIDE SEQUENCE [LARGE SCALE GENOMIC DNA]</scope>
    <source>
        <tissue evidence="2">Leaf</tissue>
    </source>
</reference>
<comment type="caution">
    <text evidence="2">The sequence shown here is derived from an EMBL/GenBank/DDBJ whole genome shotgun (WGS) entry which is preliminary data.</text>
</comment>
<name>A0AA39E0V3_VITRO</name>
<protein>
    <submittedName>
        <fullName evidence="2">Uncharacterized protein</fullName>
    </submittedName>
</protein>
<dbReference type="AlphaFoldDB" id="A0AA39E0V3"/>
<dbReference type="Proteomes" id="UP001168098">
    <property type="component" value="Unassembled WGS sequence"/>
</dbReference>
<feature type="region of interest" description="Disordered" evidence="1">
    <location>
        <begin position="44"/>
        <end position="64"/>
    </location>
</feature>
<accession>A0AA39E0V3</accession>
<sequence length="64" mass="7523">MIAKMFWEISDVYDIKSYCRLLSLKMLRWQIIQQLFMANRAPASPMEIDDGNAKRDGKDETDHS</sequence>
<dbReference type="EMBL" id="JARBHA010000005">
    <property type="protein sequence ID" value="KAJ9701017.1"/>
    <property type="molecule type" value="Genomic_DNA"/>
</dbReference>
<gene>
    <name evidence="2" type="ORF">PVL29_006387</name>
</gene>
<evidence type="ECO:0000313" key="2">
    <source>
        <dbReference type="EMBL" id="KAJ9701017.1"/>
    </source>
</evidence>
<keyword evidence="3" id="KW-1185">Reference proteome</keyword>
<proteinExistence type="predicted"/>
<feature type="compositionally biased region" description="Basic and acidic residues" evidence="1">
    <location>
        <begin position="51"/>
        <end position="64"/>
    </location>
</feature>
<evidence type="ECO:0000313" key="3">
    <source>
        <dbReference type="Proteomes" id="UP001168098"/>
    </source>
</evidence>